<organism evidence="1 2">
    <name type="scientific">Liparis tanakae</name>
    <name type="common">Tanaka's snailfish</name>
    <dbReference type="NCBI Taxonomy" id="230148"/>
    <lineage>
        <taxon>Eukaryota</taxon>
        <taxon>Metazoa</taxon>
        <taxon>Chordata</taxon>
        <taxon>Craniata</taxon>
        <taxon>Vertebrata</taxon>
        <taxon>Euteleostomi</taxon>
        <taxon>Actinopterygii</taxon>
        <taxon>Neopterygii</taxon>
        <taxon>Teleostei</taxon>
        <taxon>Neoteleostei</taxon>
        <taxon>Acanthomorphata</taxon>
        <taxon>Eupercaria</taxon>
        <taxon>Perciformes</taxon>
        <taxon>Cottioidei</taxon>
        <taxon>Cottales</taxon>
        <taxon>Liparidae</taxon>
        <taxon>Liparis</taxon>
    </lineage>
</organism>
<sequence>MLGWIEAMRRDQAEVNRQLLQGHQDLIARQRCALEQL</sequence>
<proteinExistence type="predicted"/>
<evidence type="ECO:0000313" key="2">
    <source>
        <dbReference type="Proteomes" id="UP000314294"/>
    </source>
</evidence>
<keyword evidence="2" id="KW-1185">Reference proteome</keyword>
<gene>
    <name evidence="1" type="ORF">EYF80_068076</name>
</gene>
<name>A0A4Z2DZ44_9TELE</name>
<dbReference type="Proteomes" id="UP000314294">
    <property type="component" value="Unassembled WGS sequence"/>
</dbReference>
<reference evidence="1 2" key="1">
    <citation type="submission" date="2019-03" db="EMBL/GenBank/DDBJ databases">
        <title>First draft genome of Liparis tanakae, snailfish: a comprehensive survey of snailfish specific genes.</title>
        <authorList>
            <person name="Kim W."/>
            <person name="Song I."/>
            <person name="Jeong J.-H."/>
            <person name="Kim D."/>
            <person name="Kim S."/>
            <person name="Ryu S."/>
            <person name="Song J.Y."/>
            <person name="Lee S.K."/>
        </authorList>
    </citation>
    <scope>NUCLEOTIDE SEQUENCE [LARGE SCALE GENOMIC DNA]</scope>
    <source>
        <tissue evidence="1">Muscle</tissue>
    </source>
</reference>
<evidence type="ECO:0000313" key="1">
    <source>
        <dbReference type="EMBL" id="TNN21813.1"/>
    </source>
</evidence>
<comment type="caution">
    <text evidence="1">The sequence shown here is derived from an EMBL/GenBank/DDBJ whole genome shotgun (WGS) entry which is preliminary data.</text>
</comment>
<dbReference type="AlphaFoldDB" id="A0A4Z2DZ44"/>
<protein>
    <submittedName>
        <fullName evidence="1">Uncharacterized protein</fullName>
    </submittedName>
</protein>
<accession>A0A4Z2DZ44</accession>
<dbReference type="EMBL" id="SRLO01025754">
    <property type="protein sequence ID" value="TNN21813.1"/>
    <property type="molecule type" value="Genomic_DNA"/>
</dbReference>